<dbReference type="AlphaFoldDB" id="A0A6J5Z015"/>
<evidence type="ECO:0000313" key="1">
    <source>
        <dbReference type="EMBL" id="CAB4336095.1"/>
    </source>
</evidence>
<dbReference type="PANTHER" id="PTHR12631:SF10">
    <property type="entry name" value="BETA-XYLOSIDASE-LIKE PROTEIN-RELATED"/>
    <property type="match status" value="1"/>
</dbReference>
<dbReference type="SUPFAM" id="SSF51445">
    <property type="entry name" value="(Trans)glycosidases"/>
    <property type="match status" value="1"/>
</dbReference>
<proteinExistence type="predicted"/>
<dbReference type="Pfam" id="PF17957">
    <property type="entry name" value="Big_7"/>
    <property type="match status" value="1"/>
</dbReference>
<dbReference type="EMBL" id="CAESAN010000009">
    <property type="protein sequence ID" value="CAB4336095.1"/>
    <property type="molecule type" value="Genomic_DNA"/>
</dbReference>
<dbReference type="InterPro" id="IPR013783">
    <property type="entry name" value="Ig-like_fold"/>
</dbReference>
<sequence length="466" mass="50739">MVLVVHGSPQWASGSSDYLVPPANPQKFGDFMGFLAARYAGRVQSWEIWNEPDEVAFWHGSTPGPAAYAPLLTASYGPIKAADPGAQVVAGPLTGNNFKFVEGLYALGAGNSFDAVGVHTDTACLVKGPSQFYFEPDGRIGRFSFLGFREVHAVMAAHGDGGKPITMSELGWSATTTRCARGGNAGLKDAGVGETNQARYLEQAYHCLAAYPYMTTGIWFNERDVGAADTELNRYGLIRWDATKRPSWDSLQTISIYGDQMTSSCGDLTPPTIKILEPTAVTRFDRGLYVAASASDSGSKLSSVHFYLNGKKFIGFAARNDQTVSFTLKDTSAVPYGVSTLKVRAVDKAGNTAIKELAITRVDSRELPRQTTRISLHLSGSQSLKTVRGRLTVPGTELMPTGKLMVRWQRYSRGRWVNRYARSKIGAAPFSYVQKISTPGRWRVLARYDGSGPFSRAQAVESLRVR</sequence>
<dbReference type="Gene3D" id="2.60.40.10">
    <property type="entry name" value="Immunoglobulins"/>
    <property type="match status" value="1"/>
</dbReference>
<dbReference type="Gene3D" id="3.20.20.80">
    <property type="entry name" value="Glycosidases"/>
    <property type="match status" value="1"/>
</dbReference>
<dbReference type="PANTHER" id="PTHR12631">
    <property type="entry name" value="ALPHA-L-IDURONIDASE"/>
    <property type="match status" value="1"/>
</dbReference>
<dbReference type="InterPro" id="IPR051923">
    <property type="entry name" value="Glycosyl_Hydrolase_39"/>
</dbReference>
<accession>A0A6J5Z015</accession>
<dbReference type="GO" id="GO:0004553">
    <property type="term" value="F:hydrolase activity, hydrolyzing O-glycosyl compounds"/>
    <property type="evidence" value="ECO:0007669"/>
    <property type="project" value="TreeGrafter"/>
</dbReference>
<organism evidence="1">
    <name type="scientific">freshwater metagenome</name>
    <dbReference type="NCBI Taxonomy" id="449393"/>
    <lineage>
        <taxon>unclassified sequences</taxon>
        <taxon>metagenomes</taxon>
        <taxon>ecological metagenomes</taxon>
    </lineage>
</organism>
<protein>
    <submittedName>
        <fullName evidence="1">Unannotated protein</fullName>
    </submittedName>
</protein>
<gene>
    <name evidence="1" type="ORF">UFOPK3547_00188</name>
</gene>
<dbReference type="InterPro" id="IPR017853">
    <property type="entry name" value="GH"/>
</dbReference>
<reference evidence="1" key="1">
    <citation type="submission" date="2020-05" db="EMBL/GenBank/DDBJ databases">
        <authorList>
            <person name="Chiriac C."/>
            <person name="Salcher M."/>
            <person name="Ghai R."/>
            <person name="Kavagutti S V."/>
        </authorList>
    </citation>
    <scope>NUCLEOTIDE SEQUENCE</scope>
</reference>
<name>A0A6J5Z015_9ZZZZ</name>